<comment type="caution">
    <text evidence="2">The sequence shown here is derived from an EMBL/GenBank/DDBJ whole genome shotgun (WGS) entry which is preliminary data.</text>
</comment>
<protein>
    <submittedName>
        <fullName evidence="2">DUF4139 domain-containing protein</fullName>
    </submittedName>
</protein>
<dbReference type="PANTHER" id="PTHR38075">
    <property type="entry name" value="DUF4139 DOMAIN-CONTAINING PROTEIN"/>
    <property type="match status" value="1"/>
</dbReference>
<dbReference type="EMBL" id="JANKHH010000004">
    <property type="protein sequence ID" value="MCR2833894.1"/>
    <property type="molecule type" value="Genomic_DNA"/>
</dbReference>
<evidence type="ECO:0000313" key="2">
    <source>
        <dbReference type="EMBL" id="MCR2833894.1"/>
    </source>
</evidence>
<evidence type="ECO:0000313" key="3">
    <source>
        <dbReference type="Proteomes" id="UP001206067"/>
    </source>
</evidence>
<dbReference type="RefSeq" id="WP_257595672.1">
    <property type="nucleotide sequence ID" value="NZ_JANKHH010000004.1"/>
</dbReference>
<proteinExistence type="predicted"/>
<gene>
    <name evidence="2" type="ORF">NSO95_08035</name>
</gene>
<organism evidence="2 3">
    <name type="scientific">Parerythrobacter lacustris</name>
    <dbReference type="NCBI Taxonomy" id="2969984"/>
    <lineage>
        <taxon>Bacteria</taxon>
        <taxon>Pseudomonadati</taxon>
        <taxon>Pseudomonadota</taxon>
        <taxon>Alphaproteobacteria</taxon>
        <taxon>Sphingomonadales</taxon>
        <taxon>Erythrobacteraceae</taxon>
        <taxon>Parerythrobacter</taxon>
    </lineage>
</organism>
<name>A0ABT1XRK1_9SPHN</name>
<dbReference type="Proteomes" id="UP001206067">
    <property type="component" value="Unassembled WGS sequence"/>
</dbReference>
<evidence type="ECO:0000256" key="1">
    <source>
        <dbReference type="SAM" id="SignalP"/>
    </source>
</evidence>
<feature type="signal peptide" evidence="1">
    <location>
        <begin position="1"/>
        <end position="18"/>
    </location>
</feature>
<accession>A0ABT1XRK1</accession>
<dbReference type="PANTHER" id="PTHR38075:SF1">
    <property type="entry name" value="DUF4139 DOMAIN-CONTAINING PROTEIN"/>
    <property type="match status" value="1"/>
</dbReference>
<keyword evidence="3" id="KW-1185">Reference proteome</keyword>
<reference evidence="2 3" key="1">
    <citation type="submission" date="2022-08" db="EMBL/GenBank/DDBJ databases">
        <title>Polyphasic taxonomy analysis of Qipengyuania sp.RS5-5.</title>
        <authorList>
            <person name="Xamxidin M."/>
            <person name="Wu M."/>
        </authorList>
    </citation>
    <scope>NUCLEOTIDE SEQUENCE [LARGE SCALE GENOMIC DNA]</scope>
    <source>
        <strain evidence="2 3">RS5-5</strain>
    </source>
</reference>
<feature type="chain" id="PRO_5047450779" evidence="1">
    <location>
        <begin position="19"/>
        <end position="486"/>
    </location>
</feature>
<sequence>MRGIVTIAALAMPATVWAQSSQGDVSVTIYSEQALVDDTRVLTLPTGEVRHEFRDVSAAIRPETVTLQGDGIEIAEQNFDFDLLSPAALMQKSEGQTITLIRRNPATGAETTEQAEVLAVNGGVVMRVNGKVEVLRDDGQPVRVVFDDIPPNLRARPTLSVTFDSTTSGTRPLRLSYLTTGLGWNADYVGVFDEKKQTMDLQGWVTLTNTTGTPFPDAEITLAAGDVVKLNQQAAQRRNTNNYNNYNAGYERSEEDEAVGDLYLYPIDGRSTIATNQKKQIGFLDATGVAAKRTYRFTCDWLCSSDEPQSAESIIDFNTGKSGGLGRALPAGVVRVYMRDANDNARFVGESRIAHTPAGSDMKIVTGYAFDVKVKRVTEKREQVTADEWSKTAEYRIVSDAGVETVTVNQQRTYQRTEMRYVVTNARDVPVTVEVVQDGLNGYARGTRVTKESIEGKQRGAWTRVWQVPVPAGGKTELTVTFLTDF</sequence>
<keyword evidence="1" id="KW-0732">Signal</keyword>